<dbReference type="PANTHER" id="PTHR34846:SF11">
    <property type="entry name" value="4-CARBOXYMUCONOLACTONE DECARBOXYLASE FAMILY PROTEIN (AFU_ORTHOLOGUE AFUA_6G11590)"/>
    <property type="match status" value="1"/>
</dbReference>
<comment type="caution">
    <text evidence="1">The sequence shown here is derived from an EMBL/GenBank/DDBJ whole genome shotgun (WGS) entry which is preliminary data.</text>
</comment>
<dbReference type="Gene3D" id="1.20.1290.10">
    <property type="entry name" value="AhpD-like"/>
    <property type="match status" value="1"/>
</dbReference>
<gene>
    <name evidence="1" type="ORF">HII31_09981</name>
</gene>
<evidence type="ECO:0000313" key="1">
    <source>
        <dbReference type="EMBL" id="KAF7188729.1"/>
    </source>
</evidence>
<accession>A0A8H6VHY0</accession>
<dbReference type="AlphaFoldDB" id="A0A8H6VHY0"/>
<reference evidence="1" key="1">
    <citation type="submission" date="2020-04" db="EMBL/GenBank/DDBJ databases">
        <title>Draft genome resource of the tomato pathogen Pseudocercospora fuligena.</title>
        <authorList>
            <person name="Zaccaron A."/>
        </authorList>
    </citation>
    <scope>NUCLEOTIDE SEQUENCE</scope>
    <source>
        <strain evidence="1">PF001</strain>
    </source>
</reference>
<evidence type="ECO:0008006" key="3">
    <source>
        <dbReference type="Google" id="ProtNLM"/>
    </source>
</evidence>
<name>A0A8H6VHY0_9PEZI</name>
<dbReference type="OrthoDB" id="2567457at2759"/>
<dbReference type="SUPFAM" id="SSF69118">
    <property type="entry name" value="AhpD-like"/>
    <property type="match status" value="1"/>
</dbReference>
<evidence type="ECO:0000313" key="2">
    <source>
        <dbReference type="Proteomes" id="UP000660729"/>
    </source>
</evidence>
<proteinExistence type="predicted"/>
<dbReference type="PANTHER" id="PTHR34846">
    <property type="entry name" value="4-CARBOXYMUCONOLACTONE DECARBOXYLASE FAMILY PROTEIN (AFU_ORTHOLOGUE AFUA_6G11590)"/>
    <property type="match status" value="1"/>
</dbReference>
<sequence length="195" mass="21344">MSDRIPPLPKDQLNLDQQAFQDHFIASVKRNAPHPGAADRATKTLFPVLAVLPKAGQHSVDLLADLEEETKGYLPKDAAETVSLLTTTYFKSDYVTHVHKMMDVKLGILTQAQADAITAGKKPEDLNENCSLAYDAAWHLLDTRGPFPQELYEKCVQAFKVEGTVGLMHFVGLLTWTAMGLNVANVPIPKGPPPS</sequence>
<organism evidence="1 2">
    <name type="scientific">Pseudocercospora fuligena</name>
    <dbReference type="NCBI Taxonomy" id="685502"/>
    <lineage>
        <taxon>Eukaryota</taxon>
        <taxon>Fungi</taxon>
        <taxon>Dikarya</taxon>
        <taxon>Ascomycota</taxon>
        <taxon>Pezizomycotina</taxon>
        <taxon>Dothideomycetes</taxon>
        <taxon>Dothideomycetidae</taxon>
        <taxon>Mycosphaerellales</taxon>
        <taxon>Mycosphaerellaceae</taxon>
        <taxon>Pseudocercospora</taxon>
    </lineage>
</organism>
<dbReference type="Proteomes" id="UP000660729">
    <property type="component" value="Unassembled WGS sequence"/>
</dbReference>
<protein>
    <recommendedName>
        <fullName evidence="3">Carboxymuconolactone decarboxylase-like domain-containing protein</fullName>
    </recommendedName>
</protein>
<dbReference type="EMBL" id="JABCIY010000205">
    <property type="protein sequence ID" value="KAF7188729.1"/>
    <property type="molecule type" value="Genomic_DNA"/>
</dbReference>
<dbReference type="InterPro" id="IPR029032">
    <property type="entry name" value="AhpD-like"/>
</dbReference>
<keyword evidence="2" id="KW-1185">Reference proteome</keyword>